<proteinExistence type="inferred from homology"/>
<dbReference type="Pfam" id="PF00128">
    <property type="entry name" value="Alpha-amylase"/>
    <property type="match status" value="2"/>
</dbReference>
<evidence type="ECO:0000256" key="5">
    <source>
        <dbReference type="ARBA" id="ARBA00012541"/>
    </source>
</evidence>
<comment type="function">
    <text evidence="2">Catalyzes the formation of the alpha-1,6-glucosidic linkages in glycogen by scission of a 1,4-alpha-linked oligosaccharide from growing alpha-1,4-glucan chains and the subsequent attachment of the oligosaccharide to the alpha-1,6 position.</text>
</comment>
<keyword evidence="10" id="KW-0119">Carbohydrate metabolism</keyword>
<keyword evidence="6" id="KW-0321">Glycogen metabolism</keyword>
<keyword evidence="8 14" id="KW-0808">Transferase</keyword>
<evidence type="ECO:0000256" key="10">
    <source>
        <dbReference type="ARBA" id="ARBA00023277"/>
    </source>
</evidence>
<evidence type="ECO:0000256" key="6">
    <source>
        <dbReference type="ARBA" id="ARBA00022600"/>
    </source>
</evidence>
<dbReference type="EC" id="2.4.1.18" evidence="5 11"/>
<dbReference type="NCBIfam" id="NF008967">
    <property type="entry name" value="PRK12313.1"/>
    <property type="match status" value="1"/>
</dbReference>
<evidence type="ECO:0000256" key="7">
    <source>
        <dbReference type="ARBA" id="ARBA00022676"/>
    </source>
</evidence>
<dbReference type="SMART" id="SM00642">
    <property type="entry name" value="Aamy"/>
    <property type="match status" value="1"/>
</dbReference>
<dbReference type="SUPFAM" id="SSF51445">
    <property type="entry name" value="(Trans)glycosidases"/>
    <property type="match status" value="1"/>
</dbReference>
<dbReference type="GO" id="GO:0043169">
    <property type="term" value="F:cation binding"/>
    <property type="evidence" value="ECO:0007669"/>
    <property type="project" value="InterPro"/>
</dbReference>
<feature type="domain" description="Glycosyl hydrolase family 13 catalytic" evidence="13">
    <location>
        <begin position="135"/>
        <end position="476"/>
    </location>
</feature>
<dbReference type="PANTHER" id="PTHR43651:SF3">
    <property type="entry name" value="1,4-ALPHA-GLUCAN-BRANCHING ENZYME"/>
    <property type="match status" value="1"/>
</dbReference>
<comment type="pathway">
    <text evidence="3">Glycan biosynthesis; glycogen biosynthesis.</text>
</comment>
<dbReference type="Gene3D" id="3.20.20.80">
    <property type="entry name" value="Glycosidases"/>
    <property type="match status" value="1"/>
</dbReference>
<dbReference type="SUPFAM" id="SSF81296">
    <property type="entry name" value="E set domains"/>
    <property type="match status" value="1"/>
</dbReference>
<dbReference type="EMBL" id="ABVR01000037">
    <property type="protein sequence ID" value="EEG90854.1"/>
    <property type="molecule type" value="Genomic_DNA"/>
</dbReference>
<dbReference type="InterPro" id="IPR017853">
    <property type="entry name" value="GH"/>
</dbReference>
<sequence length="634" mass="73694">MRKEFYTGHLFDVYRYFGAHKEGENFIFRVFAPSAKGVCVFGEFSNWTEIPMYQEGQSGVYVSEPIPAKTGQLYKYCIYTANGGRVEHCDPYGFQMELRPGDCSILTDLYSYKFKDEKWMKNRTVGFDSPVNIYEIHAGSWRKKGEGQTDWYTYIELAKLLIPYVKKNHYTHIEMMPLSEHPFDGSWGYQNTGFFAPTARYGTPDELKKFVDECHQAGIGVIMDFVPVHFAVDYYGLKEFDGTCLYEYPNAAVGESEWGSCNFMHSRGEVRCFLQSAANYWLSEFHFDGIRMDAVSRLIYWQGDEARGVNGTTLDFLKVMNQGLKSLHPTAMLIAEDSTNFPGVTKPVDQGGVGFDYKWDLGFMHDTLEYFQSAPEYRSRDYHKLTFSMMYYYNERFLLEYCHDEVVHGKATILQKMNGEYEDKFPQARAMYLYMMAHPGKKLNFMGNEFGQLREWDESREQDWDILKYPLHDAFHRYMIELNRIGQENDAFWHDYDPENFKWLDCHQEERCIYAIKRKGKNKNFIAIFNFSDEEQEDYELDTEEEGKLSVILDTDWDEYGGNTKKKKTLPAKAKKRDACDAGPAAVFGDFADELGDRKGTPGAERYFCFRARFRSAKNAAVLSSVIPQALSPH</sequence>
<comment type="similarity">
    <text evidence="4">Belongs to the glycosyl hydrolase 13 family. GlgB subfamily.</text>
</comment>
<keyword evidence="7 14" id="KW-0328">Glycosyltransferase</keyword>
<evidence type="ECO:0000256" key="9">
    <source>
        <dbReference type="ARBA" id="ARBA00023056"/>
    </source>
</evidence>
<evidence type="ECO:0000313" key="14">
    <source>
        <dbReference type="EMBL" id="EEG90854.1"/>
    </source>
</evidence>
<comment type="catalytic activity">
    <reaction evidence="1">
        <text>Transfers a segment of a (1-&gt;4)-alpha-D-glucan chain to a primary hydroxy group in a similar glucan chain.</text>
        <dbReference type="EC" id="2.4.1.18"/>
    </reaction>
</comment>
<reference evidence="14 15" key="2">
    <citation type="submission" date="2009-03" db="EMBL/GenBank/DDBJ databases">
        <title>Draft genome sequence of Coprococcus comes (ATCC 27758).</title>
        <authorList>
            <person name="Sudarsanam P."/>
            <person name="Ley R."/>
            <person name="Guruge J."/>
            <person name="Turnbaugh P.J."/>
            <person name="Mahowald M."/>
            <person name="Liep D."/>
            <person name="Gordon J."/>
        </authorList>
    </citation>
    <scope>NUCLEOTIDE SEQUENCE [LARGE SCALE GENOMIC DNA]</scope>
    <source>
        <strain evidence="14 15">ATCC 27758</strain>
    </source>
</reference>
<dbReference type="InterPro" id="IPR037439">
    <property type="entry name" value="Branching_enzy"/>
</dbReference>
<dbReference type="UniPathway" id="UPA00164"/>
<dbReference type="CDD" id="cd11322">
    <property type="entry name" value="AmyAc_Glg_BE"/>
    <property type="match status" value="1"/>
</dbReference>
<dbReference type="GO" id="GO:0003844">
    <property type="term" value="F:1,4-alpha-glucan branching enzyme activity"/>
    <property type="evidence" value="ECO:0007669"/>
    <property type="project" value="UniProtKB-UniRule"/>
</dbReference>
<evidence type="ECO:0000256" key="2">
    <source>
        <dbReference type="ARBA" id="ARBA00002953"/>
    </source>
</evidence>
<evidence type="ECO:0000313" key="15">
    <source>
        <dbReference type="Proteomes" id="UP000003793"/>
    </source>
</evidence>
<dbReference type="InterPro" id="IPR013780">
    <property type="entry name" value="Glyco_hydro_b"/>
</dbReference>
<keyword evidence="9" id="KW-0320">Glycogen biosynthesis</keyword>
<dbReference type="AlphaFoldDB" id="C0B7G1"/>
<dbReference type="InterPro" id="IPR006407">
    <property type="entry name" value="GlgB"/>
</dbReference>
<dbReference type="Pfam" id="PF02922">
    <property type="entry name" value="CBM_48"/>
    <property type="match status" value="1"/>
</dbReference>
<evidence type="ECO:0000256" key="12">
    <source>
        <dbReference type="PIRSR" id="PIRSR000463-1"/>
    </source>
</evidence>
<dbReference type="Proteomes" id="UP000003793">
    <property type="component" value="Unassembled WGS sequence"/>
</dbReference>
<evidence type="ECO:0000259" key="13">
    <source>
        <dbReference type="SMART" id="SM00642"/>
    </source>
</evidence>
<dbReference type="GO" id="GO:0005978">
    <property type="term" value="P:glycogen biosynthetic process"/>
    <property type="evidence" value="ECO:0007669"/>
    <property type="project" value="UniProtKB-UniRule"/>
</dbReference>
<comment type="caution">
    <text evidence="14">The sequence shown here is derived from an EMBL/GenBank/DDBJ whole genome shotgun (WGS) entry which is preliminary data.</text>
</comment>
<dbReference type="InterPro" id="IPR006048">
    <property type="entry name" value="A-amylase/branching_C"/>
</dbReference>
<dbReference type="InterPro" id="IPR004193">
    <property type="entry name" value="Glyco_hydro_13_N"/>
</dbReference>
<evidence type="ECO:0000256" key="4">
    <source>
        <dbReference type="ARBA" id="ARBA00009000"/>
    </source>
</evidence>
<evidence type="ECO:0000256" key="1">
    <source>
        <dbReference type="ARBA" id="ARBA00000826"/>
    </source>
</evidence>
<dbReference type="PIRSF" id="PIRSF000463">
    <property type="entry name" value="GlgB"/>
    <property type="match status" value="1"/>
</dbReference>
<feature type="active site" description="Nucleophile" evidence="12">
    <location>
        <position position="293"/>
    </location>
</feature>
<dbReference type="CDD" id="cd02855">
    <property type="entry name" value="E_set_GBE_prok_N"/>
    <property type="match status" value="1"/>
</dbReference>
<dbReference type="InterPro" id="IPR044143">
    <property type="entry name" value="GlgB_N_E_set_prok"/>
</dbReference>
<feature type="active site" description="Proton donor" evidence="12">
    <location>
        <position position="336"/>
    </location>
</feature>
<dbReference type="Gene3D" id="2.60.40.1180">
    <property type="entry name" value="Golgi alpha-mannosidase II"/>
    <property type="match status" value="1"/>
</dbReference>
<dbReference type="PANTHER" id="PTHR43651">
    <property type="entry name" value="1,4-ALPHA-GLUCAN-BRANCHING ENZYME"/>
    <property type="match status" value="1"/>
</dbReference>
<dbReference type="Gene3D" id="2.60.40.10">
    <property type="entry name" value="Immunoglobulins"/>
    <property type="match status" value="1"/>
</dbReference>
<name>C0B7G1_9FIRM</name>
<dbReference type="SUPFAM" id="SSF51011">
    <property type="entry name" value="Glycosyl hydrolase domain"/>
    <property type="match status" value="1"/>
</dbReference>
<dbReference type="InterPro" id="IPR013783">
    <property type="entry name" value="Ig-like_fold"/>
</dbReference>
<evidence type="ECO:0000256" key="8">
    <source>
        <dbReference type="ARBA" id="ARBA00022679"/>
    </source>
</evidence>
<dbReference type="NCBIfam" id="TIGR01515">
    <property type="entry name" value="branching_enzym"/>
    <property type="match status" value="1"/>
</dbReference>
<dbReference type="InterPro" id="IPR014756">
    <property type="entry name" value="Ig_E-set"/>
</dbReference>
<dbReference type="HOGENOM" id="CLU_004245_3_2_9"/>
<evidence type="ECO:0000256" key="3">
    <source>
        <dbReference type="ARBA" id="ARBA00004964"/>
    </source>
</evidence>
<gene>
    <name evidence="14" type="primary">glgB</name>
    <name evidence="14" type="ORF">COPCOM_01082</name>
</gene>
<dbReference type="GO" id="GO:0004553">
    <property type="term" value="F:hydrolase activity, hydrolyzing O-glycosyl compounds"/>
    <property type="evidence" value="ECO:0007669"/>
    <property type="project" value="InterPro"/>
</dbReference>
<protein>
    <recommendedName>
        <fullName evidence="5 11">1,4-alpha-glucan branching enzyme</fullName>
        <ecNumber evidence="5 11">2.4.1.18</ecNumber>
    </recommendedName>
</protein>
<accession>C0B7G1</accession>
<reference evidence="14 15" key="1">
    <citation type="submission" date="2009-02" db="EMBL/GenBank/DDBJ databases">
        <authorList>
            <person name="Fulton L."/>
            <person name="Clifton S."/>
            <person name="Fulton B."/>
            <person name="Xu J."/>
            <person name="Minx P."/>
            <person name="Pepin K.H."/>
            <person name="Johnson M."/>
            <person name="Bhonagiri V."/>
            <person name="Nash W.E."/>
            <person name="Mardis E.R."/>
            <person name="Wilson R.K."/>
        </authorList>
    </citation>
    <scope>NUCLEOTIDE SEQUENCE [LARGE SCALE GENOMIC DNA]</scope>
    <source>
        <strain evidence="14 15">ATCC 27758</strain>
    </source>
</reference>
<evidence type="ECO:0000256" key="11">
    <source>
        <dbReference type="NCBIfam" id="TIGR01515"/>
    </source>
</evidence>
<organism evidence="14 15">
    <name type="scientific">Coprococcus comes ATCC 27758</name>
    <dbReference type="NCBI Taxonomy" id="470146"/>
    <lineage>
        <taxon>Bacteria</taxon>
        <taxon>Bacillati</taxon>
        <taxon>Bacillota</taxon>
        <taxon>Clostridia</taxon>
        <taxon>Lachnospirales</taxon>
        <taxon>Lachnospiraceae</taxon>
        <taxon>Coprococcus</taxon>
    </lineage>
</organism>
<dbReference type="InterPro" id="IPR006047">
    <property type="entry name" value="GH13_cat_dom"/>
</dbReference>
<dbReference type="Pfam" id="PF02806">
    <property type="entry name" value="Alpha-amylase_C"/>
    <property type="match status" value="1"/>
</dbReference>
<dbReference type="GO" id="GO:0005829">
    <property type="term" value="C:cytosol"/>
    <property type="evidence" value="ECO:0007669"/>
    <property type="project" value="TreeGrafter"/>
</dbReference>